<sequence length="82" mass="9048">MLKIHSSSSFVTVSDSFPHTTSLKDAAGQTESAGMQLKRYQMLLLGDAGTVVGVSDERRCSDFNPVSPERDRVRVCVCVQWQ</sequence>
<evidence type="ECO:0000313" key="2">
    <source>
        <dbReference type="Proteomes" id="UP000693946"/>
    </source>
</evidence>
<name>A0AAV6QTX3_SOLSE</name>
<reference evidence="1 2" key="1">
    <citation type="journal article" date="2021" name="Sci. Rep.">
        <title>Chromosome anchoring in Senegalese sole (Solea senegalensis) reveals sex-associated markers and genome rearrangements in flatfish.</title>
        <authorList>
            <person name="Guerrero-Cozar I."/>
            <person name="Gomez-Garrido J."/>
            <person name="Berbel C."/>
            <person name="Martinez-Blanch J.F."/>
            <person name="Alioto T."/>
            <person name="Claros M.G."/>
            <person name="Gagnaire P.A."/>
            <person name="Manchado M."/>
        </authorList>
    </citation>
    <scope>NUCLEOTIDE SEQUENCE [LARGE SCALE GENOMIC DNA]</scope>
    <source>
        <strain evidence="1">Sse05_10M</strain>
    </source>
</reference>
<gene>
    <name evidence="1" type="ORF">JOB18_000975</name>
</gene>
<accession>A0AAV6QTX3</accession>
<organism evidence="1 2">
    <name type="scientific">Solea senegalensis</name>
    <name type="common">Senegalese sole</name>
    <dbReference type="NCBI Taxonomy" id="28829"/>
    <lineage>
        <taxon>Eukaryota</taxon>
        <taxon>Metazoa</taxon>
        <taxon>Chordata</taxon>
        <taxon>Craniata</taxon>
        <taxon>Vertebrata</taxon>
        <taxon>Euteleostomi</taxon>
        <taxon>Actinopterygii</taxon>
        <taxon>Neopterygii</taxon>
        <taxon>Teleostei</taxon>
        <taxon>Neoteleostei</taxon>
        <taxon>Acanthomorphata</taxon>
        <taxon>Carangaria</taxon>
        <taxon>Pleuronectiformes</taxon>
        <taxon>Pleuronectoidei</taxon>
        <taxon>Soleidae</taxon>
        <taxon>Solea</taxon>
    </lineage>
</organism>
<dbReference type="AlphaFoldDB" id="A0AAV6QTX3"/>
<evidence type="ECO:0000313" key="1">
    <source>
        <dbReference type="EMBL" id="KAG7495525.1"/>
    </source>
</evidence>
<dbReference type="Proteomes" id="UP000693946">
    <property type="component" value="Linkage Group LG3"/>
</dbReference>
<keyword evidence="2" id="KW-1185">Reference proteome</keyword>
<dbReference type="EMBL" id="JAGKHQ010000015">
    <property type="protein sequence ID" value="KAG7495525.1"/>
    <property type="molecule type" value="Genomic_DNA"/>
</dbReference>
<comment type="caution">
    <text evidence="1">The sequence shown here is derived from an EMBL/GenBank/DDBJ whole genome shotgun (WGS) entry which is preliminary data.</text>
</comment>
<proteinExistence type="predicted"/>
<protein>
    <submittedName>
        <fullName evidence="1">Uncharacterized protein</fullName>
    </submittedName>
</protein>